<dbReference type="EMBL" id="JAATJH010000001">
    <property type="protein sequence ID" value="NJC25557.1"/>
    <property type="molecule type" value="Genomic_DNA"/>
</dbReference>
<organism evidence="2 3">
    <name type="scientific">Neolewinella antarctica</name>
    <dbReference type="NCBI Taxonomy" id="442734"/>
    <lineage>
        <taxon>Bacteria</taxon>
        <taxon>Pseudomonadati</taxon>
        <taxon>Bacteroidota</taxon>
        <taxon>Saprospiria</taxon>
        <taxon>Saprospirales</taxon>
        <taxon>Lewinellaceae</taxon>
        <taxon>Neolewinella</taxon>
    </lineage>
</organism>
<sequence>MARTKMTGFSRLVLFLLFFLPLAYFGASYYNGEDPLAKIQGWFGSDGTSEQDYNNHRPAGEAYDPNRTTSGQPATAASVNNMRSEITDLRRRLTVAESDLARCRATTAQ</sequence>
<gene>
    <name evidence="2" type="ORF">GGR27_001038</name>
</gene>
<reference evidence="2 3" key="1">
    <citation type="submission" date="2020-03" db="EMBL/GenBank/DDBJ databases">
        <title>Genomic Encyclopedia of Type Strains, Phase IV (KMG-IV): sequencing the most valuable type-strain genomes for metagenomic binning, comparative biology and taxonomic classification.</title>
        <authorList>
            <person name="Goeker M."/>
        </authorList>
    </citation>
    <scope>NUCLEOTIDE SEQUENCE [LARGE SCALE GENOMIC DNA]</scope>
    <source>
        <strain evidence="2 3">DSM 105096</strain>
    </source>
</reference>
<evidence type="ECO:0000256" key="1">
    <source>
        <dbReference type="SAM" id="MobiDB-lite"/>
    </source>
</evidence>
<feature type="region of interest" description="Disordered" evidence="1">
    <location>
        <begin position="47"/>
        <end position="78"/>
    </location>
</feature>
<protein>
    <submittedName>
        <fullName evidence="2">Uncharacterized protein</fullName>
    </submittedName>
</protein>
<accession>A0ABX0X8K5</accession>
<evidence type="ECO:0000313" key="2">
    <source>
        <dbReference type="EMBL" id="NJC25557.1"/>
    </source>
</evidence>
<keyword evidence="3" id="KW-1185">Reference proteome</keyword>
<proteinExistence type="predicted"/>
<comment type="caution">
    <text evidence="2">The sequence shown here is derived from an EMBL/GenBank/DDBJ whole genome shotgun (WGS) entry which is preliminary data.</text>
</comment>
<evidence type="ECO:0000313" key="3">
    <source>
        <dbReference type="Proteomes" id="UP000770785"/>
    </source>
</evidence>
<dbReference type="Proteomes" id="UP000770785">
    <property type="component" value="Unassembled WGS sequence"/>
</dbReference>
<dbReference type="RefSeq" id="WP_168036306.1">
    <property type="nucleotide sequence ID" value="NZ_JAATJH010000001.1"/>
</dbReference>
<feature type="compositionally biased region" description="Polar residues" evidence="1">
    <location>
        <begin position="66"/>
        <end position="78"/>
    </location>
</feature>
<name>A0ABX0X8K5_9BACT</name>